<evidence type="ECO:0000259" key="7">
    <source>
        <dbReference type="Pfam" id="PF00296"/>
    </source>
</evidence>
<dbReference type="CDD" id="cd01095">
    <property type="entry name" value="Nitrilotriacetate_monoxgenase"/>
    <property type="match status" value="1"/>
</dbReference>
<keyword evidence="2 6" id="KW-0288">FMN</keyword>
<reference evidence="8 9" key="1">
    <citation type="submission" date="2020-07" db="EMBL/GenBank/DDBJ databases">
        <title>Sequencing the genomes of 1000 actinobacteria strains.</title>
        <authorList>
            <person name="Klenk H.-P."/>
        </authorList>
    </citation>
    <scope>NUCLEOTIDE SEQUENCE [LARGE SCALE GENOMIC DNA]</scope>
    <source>
        <strain evidence="8 9">DSM 7487</strain>
    </source>
</reference>
<evidence type="ECO:0000313" key="9">
    <source>
        <dbReference type="Proteomes" id="UP000521922"/>
    </source>
</evidence>
<feature type="binding site" evidence="6">
    <location>
        <position position="237"/>
    </location>
    <ligand>
        <name>FMN</name>
        <dbReference type="ChEBI" id="CHEBI:58210"/>
    </ligand>
</feature>
<evidence type="ECO:0000256" key="3">
    <source>
        <dbReference type="ARBA" id="ARBA00023002"/>
    </source>
</evidence>
<feature type="binding site" evidence="6">
    <location>
        <position position="112"/>
    </location>
    <ligand>
        <name>FMN</name>
        <dbReference type="ChEBI" id="CHEBI:58210"/>
    </ligand>
</feature>
<comment type="caution">
    <text evidence="8">The sequence shown here is derived from an EMBL/GenBank/DDBJ whole genome shotgun (WGS) entry which is preliminary data.</text>
</comment>
<dbReference type="Proteomes" id="UP000521922">
    <property type="component" value="Unassembled WGS sequence"/>
</dbReference>
<feature type="binding site" evidence="6">
    <location>
        <position position="166"/>
    </location>
    <ligand>
        <name>FMN</name>
        <dbReference type="ChEBI" id="CHEBI:58210"/>
    </ligand>
</feature>
<evidence type="ECO:0000256" key="1">
    <source>
        <dbReference type="ARBA" id="ARBA00022630"/>
    </source>
</evidence>
<evidence type="ECO:0000256" key="2">
    <source>
        <dbReference type="ARBA" id="ARBA00022643"/>
    </source>
</evidence>
<evidence type="ECO:0000256" key="6">
    <source>
        <dbReference type="PIRSR" id="PIRSR000337-1"/>
    </source>
</evidence>
<keyword evidence="9" id="KW-1185">Reference proteome</keyword>
<comment type="similarity">
    <text evidence="5">Belongs to the NtaA/SnaA/DszA monooxygenase family.</text>
</comment>
<dbReference type="InterPro" id="IPR011251">
    <property type="entry name" value="Luciferase-like_dom"/>
</dbReference>
<protein>
    <submittedName>
        <fullName evidence="8">FMN-dependent oxidoreductase (Nitrilotriacetate monooxygenase family)</fullName>
    </submittedName>
</protein>
<dbReference type="Gene3D" id="3.20.20.30">
    <property type="entry name" value="Luciferase-like domain"/>
    <property type="match status" value="1"/>
</dbReference>
<accession>A0A7Y9DQW4</accession>
<dbReference type="Pfam" id="PF00296">
    <property type="entry name" value="Bac_luciferase"/>
    <property type="match status" value="1"/>
</dbReference>
<dbReference type="InterPro" id="IPR016215">
    <property type="entry name" value="NTA_MOA"/>
</dbReference>
<keyword evidence="1 6" id="KW-0285">Flavoprotein</keyword>
<evidence type="ECO:0000313" key="8">
    <source>
        <dbReference type="EMBL" id="NYD24856.1"/>
    </source>
</evidence>
<dbReference type="NCBIfam" id="TIGR03860">
    <property type="entry name" value="FMN_nitrolo"/>
    <property type="match status" value="1"/>
</dbReference>
<keyword evidence="3" id="KW-0560">Oxidoreductase</keyword>
<dbReference type="InterPro" id="IPR036661">
    <property type="entry name" value="Luciferase-like_sf"/>
</dbReference>
<dbReference type="PANTHER" id="PTHR30011:SF16">
    <property type="entry name" value="C2H2 FINGER DOMAIN TRANSCRIPTION FACTOR (EUROFUNG)-RELATED"/>
    <property type="match status" value="1"/>
</dbReference>
<organism evidence="8 9">
    <name type="scientific">Kineococcus aurantiacus</name>
    <dbReference type="NCBI Taxonomy" id="37633"/>
    <lineage>
        <taxon>Bacteria</taxon>
        <taxon>Bacillati</taxon>
        <taxon>Actinomycetota</taxon>
        <taxon>Actinomycetes</taxon>
        <taxon>Kineosporiales</taxon>
        <taxon>Kineosporiaceae</taxon>
        <taxon>Kineococcus</taxon>
    </lineage>
</organism>
<name>A0A7Y9DQW4_9ACTN</name>
<evidence type="ECO:0000256" key="5">
    <source>
        <dbReference type="ARBA" id="ARBA00033748"/>
    </source>
</evidence>
<sequence>MSADRGPERQQQERRERGLVLGAMHFYPGGEHATSWRLPGAQPERYLDVDYYADFARTAERGGFATIFLADELYVWDRFASGVEHVVNVRTEPFTLLGALSQLTERIGLAATVSTTYHEPYHVARKLASLDFLSQGRAAWNLVTSAADEEARNFGAGTHLAHADRYRRAGEFVQVVRGLWDSWDDDAFTYDKGSGFFARAEKLHVLGHHGEFFDVRGPLNIARPPQGHPVLFQAGASPAGRALAAANADAVFTPWEHDLGAAQRLYADYAARTSAAGRDPRELLVLPALSPVLGRTPAEAVEKLELIESLTPDRVALDLLSHHLEVDLSDRPLDEPFTHDFSGGTNQVQSLYATVQELVGEGRRTLRDVYRTLLRRRFLPGTPAQVADHMQERFTRGAADGFMLAFSSLPEGIEEFVDTVVPELRRRGVYRGEYRGETLRENLGLDVPSSRWTQVSA</sequence>
<dbReference type="PANTHER" id="PTHR30011">
    <property type="entry name" value="ALKANESULFONATE MONOOXYGENASE-RELATED"/>
    <property type="match status" value="1"/>
</dbReference>
<dbReference type="GO" id="GO:0016705">
    <property type="term" value="F:oxidoreductase activity, acting on paired donors, with incorporation or reduction of molecular oxygen"/>
    <property type="evidence" value="ECO:0007669"/>
    <property type="project" value="InterPro"/>
</dbReference>
<dbReference type="InterPro" id="IPR051260">
    <property type="entry name" value="Diverse_substr_monoxygenases"/>
</dbReference>
<evidence type="ECO:0000256" key="4">
    <source>
        <dbReference type="ARBA" id="ARBA00023033"/>
    </source>
</evidence>
<dbReference type="AlphaFoldDB" id="A0A7Y9DQW4"/>
<feature type="binding site" evidence="6">
    <location>
        <position position="71"/>
    </location>
    <ligand>
        <name>FMN</name>
        <dbReference type="ChEBI" id="CHEBI:58210"/>
    </ligand>
</feature>
<gene>
    <name evidence="8" type="ORF">BJ968_004396</name>
</gene>
<dbReference type="EMBL" id="JACCBB010000001">
    <property type="protein sequence ID" value="NYD24856.1"/>
    <property type="molecule type" value="Genomic_DNA"/>
</dbReference>
<keyword evidence="4 8" id="KW-0503">Monooxygenase</keyword>
<dbReference type="PIRSF" id="PIRSF000337">
    <property type="entry name" value="NTA_MOA"/>
    <property type="match status" value="1"/>
</dbReference>
<dbReference type="GO" id="GO:0004497">
    <property type="term" value="F:monooxygenase activity"/>
    <property type="evidence" value="ECO:0007669"/>
    <property type="project" value="UniProtKB-KW"/>
</dbReference>
<dbReference type="SUPFAM" id="SSF51679">
    <property type="entry name" value="Bacterial luciferase-like"/>
    <property type="match status" value="1"/>
</dbReference>
<proteinExistence type="inferred from homology"/>
<feature type="binding site" evidence="6">
    <location>
        <position position="162"/>
    </location>
    <ligand>
        <name>FMN</name>
        <dbReference type="ChEBI" id="CHEBI:58210"/>
    </ligand>
</feature>
<feature type="domain" description="Luciferase-like" evidence="7">
    <location>
        <begin position="47"/>
        <end position="398"/>
    </location>
</feature>
<dbReference type="RefSeq" id="WP_218885234.1">
    <property type="nucleotide sequence ID" value="NZ_BAAAGN010000015.1"/>
</dbReference>